<dbReference type="InterPro" id="IPR048341">
    <property type="entry name" value="DUF1285_N"/>
</dbReference>
<comment type="caution">
    <text evidence="3">The sequence shown here is derived from an EMBL/GenBank/DDBJ whole genome shotgun (WGS) entry which is preliminary data.</text>
</comment>
<dbReference type="Proteomes" id="UP000286997">
    <property type="component" value="Unassembled WGS sequence"/>
</dbReference>
<evidence type="ECO:0000259" key="1">
    <source>
        <dbReference type="Pfam" id="PF06938"/>
    </source>
</evidence>
<feature type="domain" description="DUF1285" evidence="1">
    <location>
        <begin position="31"/>
        <end position="98"/>
    </location>
</feature>
<dbReference type="Gene3D" id="2.20.70.10">
    <property type="match status" value="1"/>
</dbReference>
<gene>
    <name evidence="3" type="ORF">EOE48_09935</name>
</gene>
<protein>
    <submittedName>
        <fullName evidence="3">DUF1285 domain-containing protein</fullName>
    </submittedName>
</protein>
<accession>A0A3S2VAW7</accession>
<dbReference type="RefSeq" id="WP_127728640.1">
    <property type="nucleotide sequence ID" value="NZ_SACP01000008.1"/>
</dbReference>
<sequence>MTNEPHGAPPQGVLERLSAALGSEAGRRGPPPVERWNPDYCGEIPMRIAADGTWHYNGSPIGRPALVRLFASILRRDPDGRTVLVTPVERVGIEVEDAPFLAVEMAVEGEGDGRSIAFRTNVDDLVPLDGDHPLRFERDAEGGLKPYLRVRGDLWALVTRSLTYDLVELGEEREDGGELWFGLPAGGRFHRIMPAADLS</sequence>
<dbReference type="OrthoDB" id="3078366at2"/>
<reference evidence="3 4" key="1">
    <citation type="submission" date="2019-01" db="EMBL/GenBank/DDBJ databases">
        <authorList>
            <person name="Chen W.-M."/>
        </authorList>
    </citation>
    <scope>NUCLEOTIDE SEQUENCE [LARGE SCALE GENOMIC DNA]</scope>
    <source>
        <strain evidence="3 4">TER-1</strain>
    </source>
</reference>
<dbReference type="InterPro" id="IPR048342">
    <property type="entry name" value="DUF1285_C"/>
</dbReference>
<evidence type="ECO:0000313" key="4">
    <source>
        <dbReference type="Proteomes" id="UP000286997"/>
    </source>
</evidence>
<dbReference type="Pfam" id="PF06938">
    <property type="entry name" value="DUF1285_N"/>
    <property type="match status" value="1"/>
</dbReference>
<dbReference type="EMBL" id="SACP01000008">
    <property type="protein sequence ID" value="RVU18696.1"/>
    <property type="molecule type" value="Genomic_DNA"/>
</dbReference>
<evidence type="ECO:0000313" key="3">
    <source>
        <dbReference type="EMBL" id="RVU18696.1"/>
    </source>
</evidence>
<dbReference type="Gene3D" id="2.30.270.10">
    <property type="entry name" value="duf1285 protein"/>
    <property type="match status" value="1"/>
</dbReference>
<name>A0A3S2VAW7_9HYPH</name>
<dbReference type="Gene3D" id="3.10.540.10">
    <property type="entry name" value="duf1285 like domain"/>
    <property type="match status" value="1"/>
</dbReference>
<proteinExistence type="predicted"/>
<feature type="domain" description="DUF1285" evidence="2">
    <location>
        <begin position="99"/>
        <end position="192"/>
    </location>
</feature>
<dbReference type="InterPro" id="IPR023361">
    <property type="entry name" value="DUF1285_beta_roll_sf"/>
</dbReference>
<dbReference type="Pfam" id="PF21028">
    <property type="entry name" value="DUF1285_C"/>
    <property type="match status" value="1"/>
</dbReference>
<dbReference type="PIRSF" id="PIRSF029557">
    <property type="entry name" value="UCP029557"/>
    <property type="match status" value="1"/>
</dbReference>
<dbReference type="AlphaFoldDB" id="A0A3S2VAW7"/>
<dbReference type="InterPro" id="IPR010707">
    <property type="entry name" value="DUF1285"/>
</dbReference>
<organism evidence="3 4">
    <name type="scientific">Methylobacterium oryzihabitans</name>
    <dbReference type="NCBI Taxonomy" id="2499852"/>
    <lineage>
        <taxon>Bacteria</taxon>
        <taxon>Pseudomonadati</taxon>
        <taxon>Pseudomonadota</taxon>
        <taxon>Alphaproteobacteria</taxon>
        <taxon>Hyphomicrobiales</taxon>
        <taxon>Methylobacteriaceae</taxon>
        <taxon>Methylobacterium</taxon>
    </lineage>
</organism>
<evidence type="ECO:0000259" key="2">
    <source>
        <dbReference type="Pfam" id="PF21028"/>
    </source>
</evidence>
<keyword evidence="4" id="KW-1185">Reference proteome</keyword>